<keyword evidence="3" id="KW-1185">Reference proteome</keyword>
<evidence type="ECO:0000313" key="2">
    <source>
        <dbReference type="EMBL" id="ERL08102.1"/>
    </source>
</evidence>
<dbReference type="EMBL" id="AWEZ01000046">
    <property type="protein sequence ID" value="ERL08102.1"/>
    <property type="molecule type" value="Genomic_DNA"/>
</dbReference>
<dbReference type="GO" id="GO:0005524">
    <property type="term" value="F:ATP binding"/>
    <property type="evidence" value="ECO:0007669"/>
    <property type="project" value="UniProtKB-KW"/>
</dbReference>
<feature type="domain" description="IstB-like ATP-binding" evidence="1">
    <location>
        <begin position="42"/>
        <end position="139"/>
    </location>
</feature>
<evidence type="ECO:0000313" key="3">
    <source>
        <dbReference type="Proteomes" id="UP000016638"/>
    </source>
</evidence>
<keyword evidence="2" id="KW-0067">ATP-binding</keyword>
<dbReference type="Proteomes" id="UP000016638">
    <property type="component" value="Unassembled WGS sequence"/>
</dbReference>
<comment type="caution">
    <text evidence="2">The sequence shown here is derived from an EMBL/GenBank/DDBJ whole genome shotgun (WGS) entry which is preliminary data.</text>
</comment>
<dbReference type="eggNOG" id="COG1484">
    <property type="taxonomic scope" value="Bacteria"/>
</dbReference>
<dbReference type="STRING" id="1125712.HMPREF1316_2505"/>
<dbReference type="InterPro" id="IPR027417">
    <property type="entry name" value="P-loop_NTPase"/>
</dbReference>
<sequence length="139" mass="15373">MGRAARSTIDGELAANARRLFISGDVVRGFLDGATAAEVRAANRLLSAELESRNVHRRERLMRRARFPQVKSFEGYDYSQVAFPDGYGPADLESLAFLDTAEGFVFHDRTGRGKTHLATAMGVRAISMGRLVRFHSTAR</sequence>
<dbReference type="AlphaFoldDB" id="U2UYB7"/>
<reference evidence="2 3" key="1">
    <citation type="submission" date="2013-08" db="EMBL/GenBank/DDBJ databases">
        <authorList>
            <person name="Durkin A.S."/>
            <person name="Haft D.R."/>
            <person name="McCorrison J."/>
            <person name="Torralba M."/>
            <person name="Gillis M."/>
            <person name="Haft D.H."/>
            <person name="Methe B."/>
            <person name="Sutton G."/>
            <person name="Nelson K.E."/>
        </authorList>
    </citation>
    <scope>NUCLEOTIDE SEQUENCE [LARGE SCALE GENOMIC DNA]</scope>
    <source>
        <strain evidence="2 3">F0195</strain>
    </source>
</reference>
<dbReference type="PATRIC" id="fig|1125712.3.peg.1398"/>
<dbReference type="Gene3D" id="3.40.50.300">
    <property type="entry name" value="P-loop containing nucleotide triphosphate hydrolases"/>
    <property type="match status" value="1"/>
</dbReference>
<accession>U2UYB7</accession>
<name>U2UYB7_9ACTN</name>
<dbReference type="InterPro" id="IPR002611">
    <property type="entry name" value="IstB_ATP-bd"/>
</dbReference>
<proteinExistence type="predicted"/>
<protein>
    <submittedName>
        <fullName evidence="2">IstB-like ATP-binding domain protein</fullName>
    </submittedName>
</protein>
<keyword evidence="2" id="KW-0547">Nucleotide-binding</keyword>
<evidence type="ECO:0000259" key="1">
    <source>
        <dbReference type="Pfam" id="PF01695"/>
    </source>
</evidence>
<dbReference type="Pfam" id="PF01695">
    <property type="entry name" value="IstB_IS21"/>
    <property type="match status" value="1"/>
</dbReference>
<dbReference type="RefSeq" id="WP_021726279.1">
    <property type="nucleotide sequence ID" value="NZ_AWEZ01000046.1"/>
</dbReference>
<organism evidence="2 3">
    <name type="scientific">Olsenella profusa F0195</name>
    <dbReference type="NCBI Taxonomy" id="1125712"/>
    <lineage>
        <taxon>Bacteria</taxon>
        <taxon>Bacillati</taxon>
        <taxon>Actinomycetota</taxon>
        <taxon>Coriobacteriia</taxon>
        <taxon>Coriobacteriales</taxon>
        <taxon>Atopobiaceae</taxon>
        <taxon>Olsenella</taxon>
    </lineage>
</organism>
<gene>
    <name evidence="2" type="ORF">HMPREF1316_2505</name>
</gene>